<feature type="transmembrane region" description="Helical" evidence="7">
    <location>
        <begin position="327"/>
        <end position="347"/>
    </location>
</feature>
<proteinExistence type="inferred from homology"/>
<dbReference type="Pfam" id="PF02417">
    <property type="entry name" value="Chromate_transp"/>
    <property type="match status" value="2"/>
</dbReference>
<feature type="transmembrane region" description="Helical" evidence="7">
    <location>
        <begin position="429"/>
        <end position="452"/>
    </location>
</feature>
<evidence type="ECO:0000256" key="5">
    <source>
        <dbReference type="ARBA" id="ARBA00022989"/>
    </source>
</evidence>
<dbReference type="PANTHER" id="PTHR33567">
    <property type="entry name" value="CHROMATE ION TRANSPORTER (EUROFUNG)"/>
    <property type="match status" value="1"/>
</dbReference>
<evidence type="ECO:0000256" key="3">
    <source>
        <dbReference type="ARBA" id="ARBA00022475"/>
    </source>
</evidence>
<dbReference type="GO" id="GO:0015109">
    <property type="term" value="F:chromate transmembrane transporter activity"/>
    <property type="evidence" value="ECO:0007669"/>
    <property type="project" value="InterPro"/>
</dbReference>
<dbReference type="OMA" id="VWGMART"/>
<dbReference type="EMBL" id="AGNL01018951">
    <property type="protein sequence ID" value="EJK62347.1"/>
    <property type="molecule type" value="Genomic_DNA"/>
</dbReference>
<keyword evidence="6 7" id="KW-0472">Membrane</keyword>
<keyword evidence="5 7" id="KW-1133">Transmembrane helix</keyword>
<dbReference type="GO" id="GO:0005886">
    <property type="term" value="C:plasma membrane"/>
    <property type="evidence" value="ECO:0007669"/>
    <property type="project" value="UniProtKB-SubCell"/>
</dbReference>
<feature type="transmembrane region" description="Helical" evidence="7">
    <location>
        <begin position="36"/>
        <end position="55"/>
    </location>
</feature>
<feature type="transmembrane region" description="Helical" evidence="7">
    <location>
        <begin position="289"/>
        <end position="307"/>
    </location>
</feature>
<dbReference type="PANTHER" id="PTHR33567:SF3">
    <property type="entry name" value="CHROMATE ION TRANSPORTER (EUROFUNG)"/>
    <property type="match status" value="1"/>
</dbReference>
<reference evidence="8 9" key="1">
    <citation type="journal article" date="2012" name="Genome Biol.">
        <title>Genome and low-iron response of an oceanic diatom adapted to chronic iron limitation.</title>
        <authorList>
            <person name="Lommer M."/>
            <person name="Specht M."/>
            <person name="Roy A.S."/>
            <person name="Kraemer L."/>
            <person name="Andreson R."/>
            <person name="Gutowska M.A."/>
            <person name="Wolf J."/>
            <person name="Bergner S.V."/>
            <person name="Schilhabel M.B."/>
            <person name="Klostermeier U.C."/>
            <person name="Beiko R.G."/>
            <person name="Rosenstiel P."/>
            <person name="Hippler M."/>
            <person name="Laroche J."/>
        </authorList>
    </citation>
    <scope>NUCLEOTIDE SEQUENCE [LARGE SCALE GENOMIC DNA]</scope>
    <source>
        <strain evidence="8 9">CCMP1005</strain>
    </source>
</reference>
<feature type="transmembrane region" description="Helical" evidence="7">
    <location>
        <begin position="166"/>
        <end position="185"/>
    </location>
</feature>
<gene>
    <name evidence="8" type="ORF">THAOC_17044</name>
</gene>
<keyword evidence="9" id="KW-1185">Reference proteome</keyword>
<evidence type="ECO:0000313" key="9">
    <source>
        <dbReference type="Proteomes" id="UP000266841"/>
    </source>
</evidence>
<evidence type="ECO:0000256" key="7">
    <source>
        <dbReference type="SAM" id="Phobius"/>
    </source>
</evidence>
<feature type="transmembrane region" description="Helical" evidence="7">
    <location>
        <begin position="104"/>
        <end position="122"/>
    </location>
</feature>
<dbReference type="OrthoDB" id="2160638at2759"/>
<evidence type="ECO:0000256" key="6">
    <source>
        <dbReference type="ARBA" id="ARBA00023136"/>
    </source>
</evidence>
<evidence type="ECO:0000256" key="2">
    <source>
        <dbReference type="ARBA" id="ARBA00005262"/>
    </source>
</evidence>
<dbReference type="PIRSF" id="PIRSF004810">
    <property type="entry name" value="ChrA"/>
    <property type="match status" value="1"/>
</dbReference>
<dbReference type="InterPro" id="IPR014047">
    <property type="entry name" value="Chr_Tranpt_l_chain"/>
</dbReference>
<sequence length="459" mass="49556">MPGETDPLVSSAKTNAEPPEVEIQPVLERIKDVVRVYWALGFFAFGGPSAHIGILRDHLVRVHKWLDEDVFMELFALGQVGGSGLVRHHYHPLSHCHSTASTHGGALGGALAFIMWSLPGYIVMTLSGKYLYTFVDPSNPPLWLLGVPPAAMSLIFKASYGFVKSLDTFGVSIGIVACVVSILVNGDYNIPSNSTQVIYPILLIGGGLATYIDYSRENSIGTYVKKDPSDEESGKSKMSAEDQKMVNKIGLTVQDGLKYFFLWLFLLVGSVAAVKTGVAGEFVTLFESFFRIGSLIFGGGVVMIPMAQSEFVYEKGWLTDEQFFQGVGLVQSLPGPMFNFSAFIGALHGGFTGSVVGEIGLMGPGFILIFAILPIWANFRHILWFKAVLKGLNASAIGLIVGGCVFLYAKSVKCAADAMVFMLAGTLAGFYNLDAPFVILSGVIFGSVFSYLELGQKPY</sequence>
<feature type="transmembrane region" description="Helical" evidence="7">
    <location>
        <begin position="359"/>
        <end position="379"/>
    </location>
</feature>
<name>K0SVT1_THAOC</name>
<dbReference type="NCBIfam" id="TIGR00937">
    <property type="entry name" value="2A51"/>
    <property type="match status" value="1"/>
</dbReference>
<feature type="transmembrane region" description="Helical" evidence="7">
    <location>
        <begin position="391"/>
        <end position="409"/>
    </location>
</feature>
<evidence type="ECO:0008006" key="10">
    <source>
        <dbReference type="Google" id="ProtNLM"/>
    </source>
</evidence>
<keyword evidence="3" id="KW-1003">Cell membrane</keyword>
<evidence type="ECO:0000256" key="1">
    <source>
        <dbReference type="ARBA" id="ARBA00004651"/>
    </source>
</evidence>
<dbReference type="eggNOG" id="ENOG502QRJG">
    <property type="taxonomic scope" value="Eukaryota"/>
</dbReference>
<evidence type="ECO:0000313" key="8">
    <source>
        <dbReference type="EMBL" id="EJK62347.1"/>
    </source>
</evidence>
<comment type="caution">
    <text evidence="8">The sequence shown here is derived from an EMBL/GenBank/DDBJ whole genome shotgun (WGS) entry which is preliminary data.</text>
</comment>
<dbReference type="Proteomes" id="UP000266841">
    <property type="component" value="Unassembled WGS sequence"/>
</dbReference>
<comment type="subcellular location">
    <subcellularLocation>
        <location evidence="1">Cell membrane</location>
        <topology evidence="1">Multi-pass membrane protein</topology>
    </subcellularLocation>
</comment>
<feature type="transmembrane region" description="Helical" evidence="7">
    <location>
        <begin position="142"/>
        <end position="159"/>
    </location>
</feature>
<organism evidence="8 9">
    <name type="scientific">Thalassiosira oceanica</name>
    <name type="common">Marine diatom</name>
    <dbReference type="NCBI Taxonomy" id="159749"/>
    <lineage>
        <taxon>Eukaryota</taxon>
        <taxon>Sar</taxon>
        <taxon>Stramenopiles</taxon>
        <taxon>Ochrophyta</taxon>
        <taxon>Bacillariophyta</taxon>
        <taxon>Coscinodiscophyceae</taxon>
        <taxon>Thalassiosirophycidae</taxon>
        <taxon>Thalassiosirales</taxon>
        <taxon>Thalassiosiraceae</taxon>
        <taxon>Thalassiosira</taxon>
    </lineage>
</organism>
<keyword evidence="4 7" id="KW-0812">Transmembrane</keyword>
<feature type="transmembrane region" description="Helical" evidence="7">
    <location>
        <begin position="260"/>
        <end position="283"/>
    </location>
</feature>
<dbReference type="InterPro" id="IPR003370">
    <property type="entry name" value="Chromate_transpt"/>
</dbReference>
<evidence type="ECO:0000256" key="4">
    <source>
        <dbReference type="ARBA" id="ARBA00022692"/>
    </source>
</evidence>
<comment type="similarity">
    <text evidence="2">Belongs to the chromate ion transporter (CHR) (TC 2.A.51) family.</text>
</comment>
<protein>
    <recommendedName>
        <fullName evidence="10">Chromate transporter</fullName>
    </recommendedName>
</protein>
<accession>K0SVT1</accession>
<dbReference type="AlphaFoldDB" id="K0SVT1"/>